<dbReference type="KEGG" id="cdn:BN940_12556"/>
<evidence type="ECO:0008006" key="3">
    <source>
        <dbReference type="Google" id="ProtNLM"/>
    </source>
</evidence>
<dbReference type="HOGENOM" id="CLU_065913_1_0_4"/>
<dbReference type="eggNOG" id="COG3496">
    <property type="taxonomic scope" value="Bacteria"/>
</dbReference>
<keyword evidence="2" id="KW-1185">Reference proteome</keyword>
<dbReference type="Pfam" id="PF07103">
    <property type="entry name" value="DUF1365"/>
    <property type="match status" value="1"/>
</dbReference>
<dbReference type="OrthoDB" id="9778801at2"/>
<evidence type="ECO:0000313" key="1">
    <source>
        <dbReference type="EMBL" id="CDM24962.1"/>
    </source>
</evidence>
<organism evidence="1 2">
    <name type="scientific">Castellaniella defragrans (strain DSM 12143 / CCUG 39792 / 65Phen)</name>
    <name type="common">Alcaligenes defragrans</name>
    <dbReference type="NCBI Taxonomy" id="1437824"/>
    <lineage>
        <taxon>Bacteria</taxon>
        <taxon>Pseudomonadati</taxon>
        <taxon>Pseudomonadota</taxon>
        <taxon>Betaproteobacteria</taxon>
        <taxon>Burkholderiales</taxon>
        <taxon>Alcaligenaceae</taxon>
        <taxon>Castellaniella</taxon>
    </lineage>
</organism>
<dbReference type="Proteomes" id="UP000019805">
    <property type="component" value="Chromosome"/>
</dbReference>
<reference evidence="1 2" key="1">
    <citation type="journal article" date="2014" name="BMC Microbiol.">
        <title>The oxygen-independent metabolism of cyclic monoterpenes in Castellaniella defragrans 65Phen.</title>
        <authorList>
            <person name="Petasch J."/>
            <person name="Disch E.M."/>
            <person name="Markert S."/>
            <person name="Becher D."/>
            <person name="Schweder T."/>
            <person name="Huttel B."/>
            <person name="Reinhardt R."/>
            <person name="Harder J."/>
        </authorList>
    </citation>
    <scope>NUCLEOTIDE SEQUENCE [LARGE SCALE GENOMIC DNA]</scope>
    <source>
        <strain evidence="1">65Phen</strain>
    </source>
</reference>
<dbReference type="PATRIC" id="fig|1437824.5.peg.2480"/>
<name>W8X4P8_CASD6</name>
<gene>
    <name evidence="1" type="ORF">BN940_12556</name>
</gene>
<dbReference type="PANTHER" id="PTHR33973">
    <property type="entry name" value="OS07G0153300 PROTEIN"/>
    <property type="match status" value="1"/>
</dbReference>
<dbReference type="STRING" id="1437824.BN940_12556"/>
<dbReference type="EMBL" id="HG916765">
    <property type="protein sequence ID" value="CDM24962.1"/>
    <property type="molecule type" value="Genomic_DNA"/>
</dbReference>
<dbReference type="InterPro" id="IPR010775">
    <property type="entry name" value="DUF1365"/>
</dbReference>
<protein>
    <recommendedName>
        <fullName evidence="3">DUF1365 domain-containing protein</fullName>
    </recommendedName>
</protein>
<dbReference type="RefSeq" id="WP_043687066.1">
    <property type="nucleotide sequence ID" value="NZ_HG916765.1"/>
</dbReference>
<accession>W8X4P8</accession>
<proteinExistence type="predicted"/>
<evidence type="ECO:0000313" key="2">
    <source>
        <dbReference type="Proteomes" id="UP000019805"/>
    </source>
</evidence>
<dbReference type="PANTHER" id="PTHR33973:SF4">
    <property type="entry name" value="OS07G0153300 PROTEIN"/>
    <property type="match status" value="1"/>
</dbReference>
<dbReference type="AlphaFoldDB" id="W8X4P8"/>
<sequence length="276" mass="31511">MNLSLDHHVPPGNQPYIGFGHVWHTRLRPRLHRFVVPTFFLMLPMRTLRQRPQSAKPLALNRSGALAFRDTDHGDGRGPLQGGALAWLEALLSAEGIHDAQGEIWLQCYPRVLGYTFKPVSFWYCHRSDGSLRVIVAEVNNTFGERHVYVLDHPRYGQVLQARKVFHVSPFCPLEGGYRFEFRRTGPQGLRSVRVKVDYHDSAGPMLLTGVAGRLEPLNAASRRRALWRYPLLTLGVMARILWNAFLLWLKRVPVHAKPETPAQPVSRSFPSDDWQ</sequence>